<dbReference type="PANTHER" id="PTHR16214:SF3">
    <property type="entry name" value="TRANSMEMBRANE PROTEIN 260"/>
    <property type="match status" value="1"/>
</dbReference>
<feature type="transmembrane region" description="Helical" evidence="1">
    <location>
        <begin position="129"/>
        <end position="152"/>
    </location>
</feature>
<dbReference type="Pfam" id="PF11028">
    <property type="entry name" value="TMEM260-like"/>
    <property type="match status" value="1"/>
</dbReference>
<protein>
    <submittedName>
        <fullName evidence="2">Hypothetical membrane protein</fullName>
    </submittedName>
</protein>
<organism evidence="2 3">
    <name type="scientific">Gemmatimonas aurantiaca (strain DSM 14586 / JCM 11422 / NBRC 100505 / T-27)</name>
    <dbReference type="NCBI Taxonomy" id="379066"/>
    <lineage>
        <taxon>Bacteria</taxon>
        <taxon>Pseudomonadati</taxon>
        <taxon>Gemmatimonadota</taxon>
        <taxon>Gemmatimonadia</taxon>
        <taxon>Gemmatimonadales</taxon>
        <taxon>Gemmatimonadaceae</taxon>
        <taxon>Gemmatimonas</taxon>
    </lineage>
</organism>
<feature type="transmembrane region" description="Helical" evidence="1">
    <location>
        <begin position="189"/>
        <end position="209"/>
    </location>
</feature>
<feature type="transmembrane region" description="Helical" evidence="1">
    <location>
        <begin position="402"/>
        <end position="426"/>
    </location>
</feature>
<dbReference type="eggNOG" id="COG0457">
    <property type="taxonomic scope" value="Bacteria"/>
</dbReference>
<dbReference type="HOGENOM" id="CLU_358939_0_0_0"/>
<feature type="transmembrane region" description="Helical" evidence="1">
    <location>
        <begin position="100"/>
        <end position="117"/>
    </location>
</feature>
<dbReference type="AlphaFoldDB" id="C1A3K8"/>
<dbReference type="KEGG" id="gau:GAU_0043"/>
<keyword evidence="1" id="KW-0812">Transmembrane</keyword>
<dbReference type="eggNOG" id="COG0697">
    <property type="taxonomic scope" value="Bacteria"/>
</dbReference>
<feature type="transmembrane region" description="Helical" evidence="1">
    <location>
        <begin position="76"/>
        <end position="94"/>
    </location>
</feature>
<evidence type="ECO:0000313" key="2">
    <source>
        <dbReference type="EMBL" id="BAH37085.1"/>
    </source>
</evidence>
<keyword evidence="1" id="KW-1133">Transmembrane helix</keyword>
<dbReference type="STRING" id="379066.GAU_0043"/>
<proteinExistence type="predicted"/>
<dbReference type="InterPro" id="IPR052724">
    <property type="entry name" value="GT117_domain-containing"/>
</dbReference>
<keyword evidence="1" id="KW-0472">Membrane</keyword>
<dbReference type="InterPro" id="IPR021280">
    <property type="entry name" value="TMEM260-like"/>
</dbReference>
<gene>
    <name evidence="2" type="ordered locus">GAU_0043</name>
</gene>
<reference evidence="3" key="1">
    <citation type="submission" date="2006-03" db="EMBL/GenBank/DDBJ databases">
        <title>Complete genome sequence of Gemmatimonas aurantiaca T-27 that represents a novel phylum Gemmatimonadetes.</title>
        <authorList>
            <person name="Takasaki K."/>
            <person name="Ichikawa N."/>
            <person name="Miura H."/>
            <person name="Matsushita S."/>
            <person name="Watanabe Y."/>
            <person name="Oguchi A."/>
            <person name="Ankai A."/>
            <person name="Yashiro I."/>
            <person name="Takahashi M."/>
            <person name="Terui Y."/>
            <person name="Fukui S."/>
            <person name="Yokoyama H."/>
            <person name="Tanikawa S."/>
            <person name="Hanada S."/>
            <person name="Kamagata Y."/>
            <person name="Fujita N."/>
        </authorList>
    </citation>
    <scope>NUCLEOTIDE SEQUENCE [LARGE SCALE GENOMIC DNA]</scope>
    <source>
        <strain evidence="3">T-27 / DSM 14586 / JCM 11422 / NBRC 100505</strain>
    </source>
</reference>
<keyword evidence="3" id="KW-1185">Reference proteome</keyword>
<sequence length="699" mass="76636">MGYIGAVPAALWWFGNSDPVAASTQDAPPYAVAASVGAVVLLLYVVTLAPTTAMWDASEYIAAAKVLGIPHPPGNPLFVLVAHAFALIPFPLTYAGRVNLLAATTSAISAAIWFLVAHRTLRGWQLPKVPRLVIAAAASTLGATCFTVWNQSVVNEKVYTVAMLGLAASAWCALQWHDTPAHGRRSTSWLLLFVYICAVGYTNHPAGFLPLPAFGVYVLWRRVSTLLQWRTLLAAGGMLCAGLTLFLYQPIRAAHHPAINVGEPTACVSAPEFSCTFSKETYRLVMANVQREQYGGHKVAQRQAPLAAQFGMWWQYFEWQMLRDAAQQMPGLQRALAIVALALGLFGGWTHFRRDRESFAFFGPLVFTLTPALIVYLNFRYGATQAPDLGESVEREVRDRDYFFLWSFATWSVWMALGLGALWQTLAERFANARAPQRSWLVTSVVMLAALIPLVGNAGAAPRHGQNFTSAWARDLLESVSPNGILVTNGDNDSFPVWYAQLVEGVRPDVTIAITPYLNADWFARHLVSDVDRIPPYVELQQPALFEHGQIRATIPPGLHLRDQLVVLQLIKNDFPRRPIHFSVGGYPRGIGLQDYVVNHGLTQRLLERPASEYPAYLSIGGAYVDTPVSDSLWAQYQGPGAVLAQGQWIDTPSVGIPYAYSVIGQLIGYSKLARGDSLGAERVLLRADSIARVIGIAQ</sequence>
<dbReference type="Proteomes" id="UP000002209">
    <property type="component" value="Chromosome"/>
</dbReference>
<feature type="transmembrane region" description="Helical" evidence="1">
    <location>
        <begin position="358"/>
        <end position="381"/>
    </location>
</feature>
<feature type="transmembrane region" description="Helical" evidence="1">
    <location>
        <begin position="32"/>
        <end position="55"/>
    </location>
</feature>
<evidence type="ECO:0000256" key="1">
    <source>
        <dbReference type="SAM" id="Phobius"/>
    </source>
</evidence>
<feature type="transmembrane region" description="Helical" evidence="1">
    <location>
        <begin position="438"/>
        <end position="456"/>
    </location>
</feature>
<dbReference type="EMBL" id="AP009153">
    <property type="protein sequence ID" value="BAH37085.1"/>
    <property type="molecule type" value="Genomic_DNA"/>
</dbReference>
<feature type="transmembrane region" description="Helical" evidence="1">
    <location>
        <begin position="229"/>
        <end position="248"/>
    </location>
</feature>
<evidence type="ECO:0000313" key="3">
    <source>
        <dbReference type="Proteomes" id="UP000002209"/>
    </source>
</evidence>
<name>C1A3K8_GEMAT</name>
<feature type="transmembrane region" description="Helical" evidence="1">
    <location>
        <begin position="331"/>
        <end position="352"/>
    </location>
</feature>
<accession>C1A3K8</accession>
<dbReference type="PANTHER" id="PTHR16214">
    <property type="entry name" value="TRANSMEMBRANE PROTEIN 260"/>
    <property type="match status" value="1"/>
</dbReference>